<dbReference type="Pfam" id="PF00589">
    <property type="entry name" value="Phage_integrase"/>
    <property type="match status" value="1"/>
</dbReference>
<proteinExistence type="predicted"/>
<dbReference type="SUPFAM" id="SSF56349">
    <property type="entry name" value="DNA breaking-rejoining enzymes"/>
    <property type="match status" value="1"/>
</dbReference>
<keyword evidence="4" id="KW-1185">Reference proteome</keyword>
<comment type="caution">
    <text evidence="3">The sequence shown here is derived from an EMBL/GenBank/DDBJ whole genome shotgun (WGS) entry which is preliminary data.</text>
</comment>
<evidence type="ECO:0000256" key="1">
    <source>
        <dbReference type="ARBA" id="ARBA00023172"/>
    </source>
</evidence>
<sequence length="249" mass="27144">MLTRVVVEVLLRTGLRVGEFTALRADAVVLIGAAHWLHVHVGKLHEDRYLPLHPHLVTLIRDYRTRHVTEDNPLLLPREDGRALDRRTVTRLINKAGAAAGLPHIHPHQLRHTLATQAINRGGDGPIGRHLPRVISATLVRPQLFASSHSTGEAVWPSVWCRGASPCGSGVRSGLVALLHVVGVRTRLRVIRGVVLDAARSVLLLLVALLDVVGIRAVGDLVVRSVGRFGVRAGRVCRARRNGRVGRAD</sequence>
<reference evidence="4" key="1">
    <citation type="journal article" date="2019" name="Int. J. Syst. Evol. Microbiol.">
        <title>The Global Catalogue of Microorganisms (GCM) 10K type strain sequencing project: providing services to taxonomists for standard genome sequencing and annotation.</title>
        <authorList>
            <consortium name="The Broad Institute Genomics Platform"/>
            <consortium name="The Broad Institute Genome Sequencing Center for Infectious Disease"/>
            <person name="Wu L."/>
            <person name="Ma J."/>
        </authorList>
    </citation>
    <scope>NUCLEOTIDE SEQUENCE [LARGE SCALE GENOMIC DNA]</scope>
    <source>
        <strain evidence="4">JCM 17441</strain>
    </source>
</reference>
<evidence type="ECO:0000259" key="2">
    <source>
        <dbReference type="PROSITE" id="PS51898"/>
    </source>
</evidence>
<feature type="domain" description="Tyr recombinase" evidence="2">
    <location>
        <begin position="1"/>
        <end position="161"/>
    </location>
</feature>
<dbReference type="InterPro" id="IPR011010">
    <property type="entry name" value="DNA_brk_join_enz"/>
</dbReference>
<protein>
    <recommendedName>
        <fullName evidence="2">Tyr recombinase domain-containing protein</fullName>
    </recommendedName>
</protein>
<accession>A0ABP8DVV2</accession>
<organism evidence="3 4">
    <name type="scientific">Dactylosporangium darangshiense</name>
    <dbReference type="NCBI Taxonomy" id="579108"/>
    <lineage>
        <taxon>Bacteria</taxon>
        <taxon>Bacillati</taxon>
        <taxon>Actinomycetota</taxon>
        <taxon>Actinomycetes</taxon>
        <taxon>Micromonosporales</taxon>
        <taxon>Micromonosporaceae</taxon>
        <taxon>Dactylosporangium</taxon>
    </lineage>
</organism>
<keyword evidence="1" id="KW-0233">DNA recombination</keyword>
<dbReference type="PROSITE" id="PS51898">
    <property type="entry name" value="TYR_RECOMBINASE"/>
    <property type="match status" value="1"/>
</dbReference>
<dbReference type="PANTHER" id="PTHR30349">
    <property type="entry name" value="PHAGE INTEGRASE-RELATED"/>
    <property type="match status" value="1"/>
</dbReference>
<evidence type="ECO:0000313" key="3">
    <source>
        <dbReference type="EMBL" id="GAA4264037.1"/>
    </source>
</evidence>
<dbReference type="InterPro" id="IPR050090">
    <property type="entry name" value="Tyrosine_recombinase_XerCD"/>
</dbReference>
<evidence type="ECO:0000313" key="4">
    <source>
        <dbReference type="Proteomes" id="UP001500620"/>
    </source>
</evidence>
<dbReference type="InterPro" id="IPR002104">
    <property type="entry name" value="Integrase_catalytic"/>
</dbReference>
<name>A0ABP8DVV2_9ACTN</name>
<gene>
    <name evidence="3" type="ORF">GCM10022255_114000</name>
</gene>
<dbReference type="InterPro" id="IPR013762">
    <property type="entry name" value="Integrase-like_cat_sf"/>
</dbReference>
<dbReference type="PANTHER" id="PTHR30349:SF64">
    <property type="entry name" value="PROPHAGE INTEGRASE INTD-RELATED"/>
    <property type="match status" value="1"/>
</dbReference>
<dbReference type="Gene3D" id="1.10.443.10">
    <property type="entry name" value="Intergrase catalytic core"/>
    <property type="match status" value="1"/>
</dbReference>
<dbReference type="CDD" id="cd00397">
    <property type="entry name" value="DNA_BRE_C"/>
    <property type="match status" value="1"/>
</dbReference>
<dbReference type="Proteomes" id="UP001500620">
    <property type="component" value="Unassembled WGS sequence"/>
</dbReference>
<dbReference type="EMBL" id="BAABAT010000090">
    <property type="protein sequence ID" value="GAA4264037.1"/>
    <property type="molecule type" value="Genomic_DNA"/>
</dbReference>